<comment type="similarity">
    <text evidence="2 10">Belongs to the carbohydrate kinase PfkB family.</text>
</comment>
<evidence type="ECO:0000256" key="6">
    <source>
        <dbReference type="ARBA" id="ARBA00022741"/>
    </source>
</evidence>
<dbReference type="CDD" id="cd01168">
    <property type="entry name" value="adenosine_kinase"/>
    <property type="match status" value="1"/>
</dbReference>
<keyword evidence="10" id="KW-0539">Nucleus</keyword>
<dbReference type="GO" id="GO:0004001">
    <property type="term" value="F:adenosine kinase activity"/>
    <property type="evidence" value="ECO:0007669"/>
    <property type="project" value="UniProtKB-UniRule"/>
</dbReference>
<evidence type="ECO:0000256" key="3">
    <source>
        <dbReference type="ARBA" id="ARBA00012119"/>
    </source>
</evidence>
<dbReference type="InterPro" id="IPR011611">
    <property type="entry name" value="PfkB_dom"/>
</dbReference>
<evidence type="ECO:0000259" key="11">
    <source>
        <dbReference type="Pfam" id="PF00294"/>
    </source>
</evidence>
<keyword evidence="7 10" id="KW-0418">Kinase</keyword>
<comment type="function">
    <text evidence="10">ATP dependent phosphorylation of adenosine and other related nucleoside analogs to monophosphate derivatives.</text>
</comment>
<reference evidence="12" key="1">
    <citation type="submission" date="2014-12" db="EMBL/GenBank/DDBJ databases">
        <title>Insight into the proteome of Arion vulgaris.</title>
        <authorList>
            <person name="Aradska J."/>
            <person name="Bulat T."/>
            <person name="Smidak R."/>
            <person name="Sarate P."/>
            <person name="Gangsoo J."/>
            <person name="Sialana F."/>
            <person name="Bilban M."/>
            <person name="Lubec G."/>
        </authorList>
    </citation>
    <scope>NUCLEOTIDE SEQUENCE</scope>
    <source>
        <tissue evidence="12">Skin</tissue>
    </source>
</reference>
<dbReference type="PANTHER" id="PTHR45769">
    <property type="entry name" value="ADENOSINE KINASE"/>
    <property type="match status" value="1"/>
</dbReference>
<evidence type="ECO:0000256" key="5">
    <source>
        <dbReference type="ARBA" id="ARBA00022726"/>
    </source>
</evidence>
<dbReference type="PROSITE" id="PS00584">
    <property type="entry name" value="PFKB_KINASES_2"/>
    <property type="match status" value="1"/>
</dbReference>
<proteinExistence type="inferred from homology"/>
<comment type="subcellular location">
    <subcellularLocation>
        <location evidence="10">Nucleus</location>
    </subcellularLocation>
</comment>
<keyword evidence="4 10" id="KW-0808">Transferase</keyword>
<dbReference type="EMBL" id="HACG01025155">
    <property type="protein sequence ID" value="CEK72020.1"/>
    <property type="molecule type" value="Transcribed_RNA"/>
</dbReference>
<evidence type="ECO:0000256" key="4">
    <source>
        <dbReference type="ARBA" id="ARBA00022679"/>
    </source>
</evidence>
<evidence type="ECO:0000256" key="10">
    <source>
        <dbReference type="RuleBase" id="RU368116"/>
    </source>
</evidence>
<comment type="pathway">
    <text evidence="1 10">Purine metabolism; AMP biosynthesis via salvage pathway; AMP from adenosine: step 1/1.</text>
</comment>
<evidence type="ECO:0000256" key="9">
    <source>
        <dbReference type="PIRSR" id="PIRSR601805-1"/>
    </source>
</evidence>
<keyword evidence="6 10" id="KW-0547">Nucleotide-binding</keyword>
<feature type="domain" description="Carbohydrate kinase PfkB" evidence="11">
    <location>
        <begin position="58"/>
        <end position="368"/>
    </location>
</feature>
<keyword evidence="8 10" id="KW-0067">ATP-binding</keyword>
<gene>
    <name evidence="12" type="primary">ORF80781</name>
</gene>
<evidence type="ECO:0000256" key="1">
    <source>
        <dbReference type="ARBA" id="ARBA00004801"/>
    </source>
</evidence>
<evidence type="ECO:0000256" key="8">
    <source>
        <dbReference type="ARBA" id="ARBA00022840"/>
    </source>
</evidence>
<feature type="active site" description="Proton acceptor" evidence="9">
    <location>
        <position position="329"/>
    </location>
</feature>
<dbReference type="UniPathway" id="UPA00588">
    <property type="reaction ID" value="UER00659"/>
</dbReference>
<organism evidence="12">
    <name type="scientific">Arion vulgaris</name>
    <dbReference type="NCBI Taxonomy" id="1028688"/>
    <lineage>
        <taxon>Eukaryota</taxon>
        <taxon>Metazoa</taxon>
        <taxon>Spiralia</taxon>
        <taxon>Lophotrochozoa</taxon>
        <taxon>Mollusca</taxon>
        <taxon>Gastropoda</taxon>
        <taxon>Heterobranchia</taxon>
        <taxon>Euthyneura</taxon>
        <taxon>Panpulmonata</taxon>
        <taxon>Eupulmonata</taxon>
        <taxon>Stylommatophora</taxon>
        <taxon>Helicina</taxon>
        <taxon>Arionoidea</taxon>
        <taxon>Arionidae</taxon>
        <taxon>Arion</taxon>
    </lineage>
</organism>
<evidence type="ECO:0000256" key="7">
    <source>
        <dbReference type="ARBA" id="ARBA00022777"/>
    </source>
</evidence>
<dbReference type="PANTHER" id="PTHR45769:SF3">
    <property type="entry name" value="ADENOSINE KINASE"/>
    <property type="match status" value="1"/>
</dbReference>
<name>A0A0B6ZW92_9EUPU</name>
<dbReference type="Pfam" id="PF00294">
    <property type="entry name" value="PfkB"/>
    <property type="match status" value="1"/>
</dbReference>
<dbReference type="GO" id="GO:0006166">
    <property type="term" value="P:purine ribonucleoside salvage"/>
    <property type="evidence" value="ECO:0007669"/>
    <property type="project" value="UniProtKB-KW"/>
</dbReference>
<dbReference type="SUPFAM" id="SSF53613">
    <property type="entry name" value="Ribokinase-like"/>
    <property type="match status" value="1"/>
</dbReference>
<dbReference type="GO" id="GO:0005524">
    <property type="term" value="F:ATP binding"/>
    <property type="evidence" value="ECO:0007669"/>
    <property type="project" value="UniProtKB-UniRule"/>
</dbReference>
<comment type="cofactor">
    <cofactor evidence="10">
        <name>Mg(2+)</name>
        <dbReference type="ChEBI" id="CHEBI:18420"/>
    </cofactor>
    <text evidence="10">Binds 3 Mg(2+) ions per subunit.</text>
</comment>
<accession>A0A0B6ZW92</accession>
<keyword evidence="10" id="KW-0460">Magnesium</keyword>
<dbReference type="InterPro" id="IPR002173">
    <property type="entry name" value="Carboh/pur_kinase_PfkB_CS"/>
</dbReference>
<dbReference type="GO" id="GO:0005634">
    <property type="term" value="C:nucleus"/>
    <property type="evidence" value="ECO:0007669"/>
    <property type="project" value="UniProtKB-SubCell"/>
</dbReference>
<dbReference type="FunFam" id="3.40.1190.20:FF:000006">
    <property type="entry name" value="Adenosine kinase 2"/>
    <property type="match status" value="1"/>
</dbReference>
<dbReference type="GO" id="GO:0005829">
    <property type="term" value="C:cytosol"/>
    <property type="evidence" value="ECO:0007669"/>
    <property type="project" value="TreeGrafter"/>
</dbReference>
<dbReference type="Gene3D" id="3.40.1190.20">
    <property type="match status" value="1"/>
</dbReference>
<dbReference type="GO" id="GO:0006144">
    <property type="term" value="P:purine nucleobase metabolic process"/>
    <property type="evidence" value="ECO:0007669"/>
    <property type="project" value="TreeGrafter"/>
</dbReference>
<dbReference type="EC" id="2.7.1.20" evidence="3 10"/>
<evidence type="ECO:0000313" key="12">
    <source>
        <dbReference type="EMBL" id="CEK72020.1"/>
    </source>
</evidence>
<dbReference type="Gene3D" id="3.30.1110.10">
    <property type="match status" value="1"/>
</dbReference>
<keyword evidence="5 10" id="KW-0660">Purine salvage</keyword>
<dbReference type="InterPro" id="IPR001805">
    <property type="entry name" value="Adenokinase"/>
</dbReference>
<dbReference type="AlphaFoldDB" id="A0A0B6ZW92"/>
<protein>
    <recommendedName>
        <fullName evidence="3 10">Adenosine kinase</fullName>
        <shortName evidence="10">AK</shortName>
        <ecNumber evidence="3 10">2.7.1.20</ecNumber>
    </recommendedName>
    <alternativeName>
        <fullName evidence="10">Adenosine 5'-phosphotransferase</fullName>
    </alternativeName>
</protein>
<sequence length="379" mass="41928">MAELDSRKRCCETDDIDLDESLDKVSSQKKQRQDLKGILLGYGNPLLDISVQATEEYLQKYDLKADNAILADDKHKPMYKEMAETFKDVEYVPGGATLNAIRVAQWLIQDPGATTFFGCIAHDEFGDILSKSAQAAGMNVKFQYTDREPTGTCAVVCTNKQRSLVANLAAANCFTEDHLDNSDNWAAVEAAKFFYFASFPLTVCPSAMLRIAKHAAEKNKVVLMNMSAPFLCTFFKDPMLQMLPYVDYWFGNESETAEFAKANELGTTDVKEIAVKIANWNKINKLRPRIVVITQGSEPSVVVEGGKIKEYPVIPISEADIVDTNGAGDAFVGGFLAQLVQNRSLDECMHCGNYVANVVLHRTGCTVPEQPNYKPLSSQ</sequence>
<dbReference type="PRINTS" id="PR00989">
    <property type="entry name" value="ADENOKINASE"/>
</dbReference>
<dbReference type="InterPro" id="IPR029056">
    <property type="entry name" value="Ribokinase-like"/>
</dbReference>
<comment type="catalytic activity">
    <reaction evidence="10">
        <text>adenosine + ATP = AMP + ADP + H(+)</text>
        <dbReference type="Rhea" id="RHEA:20824"/>
        <dbReference type="ChEBI" id="CHEBI:15378"/>
        <dbReference type="ChEBI" id="CHEBI:16335"/>
        <dbReference type="ChEBI" id="CHEBI:30616"/>
        <dbReference type="ChEBI" id="CHEBI:456215"/>
        <dbReference type="ChEBI" id="CHEBI:456216"/>
        <dbReference type="EC" id="2.7.1.20"/>
    </reaction>
</comment>
<comment type="subunit">
    <text evidence="10">Monomer.</text>
</comment>
<dbReference type="GO" id="GO:0044209">
    <property type="term" value="P:AMP salvage"/>
    <property type="evidence" value="ECO:0007669"/>
    <property type="project" value="UniProtKB-UniRule"/>
</dbReference>
<evidence type="ECO:0000256" key="2">
    <source>
        <dbReference type="ARBA" id="ARBA00010688"/>
    </source>
</evidence>